<dbReference type="Proteomes" id="UP000015961">
    <property type="component" value="Unassembled WGS sequence"/>
</dbReference>
<dbReference type="AlphaFoldDB" id="S0L6E1"/>
<comment type="similarity">
    <text evidence="1 4">Belongs to the D-isomer specific 2-hydroxyacid dehydrogenase family.</text>
</comment>
<name>S0L6E1_9ENTE</name>
<evidence type="ECO:0000259" key="5">
    <source>
        <dbReference type="Pfam" id="PF00389"/>
    </source>
</evidence>
<evidence type="ECO:0000256" key="2">
    <source>
        <dbReference type="ARBA" id="ARBA00023002"/>
    </source>
</evidence>
<dbReference type="InterPro" id="IPR006140">
    <property type="entry name" value="D-isomer_DH_NAD-bd"/>
</dbReference>
<organism evidence="7 8">
    <name type="scientific">Enterococcus sulfureus ATCC 49903</name>
    <dbReference type="NCBI Taxonomy" id="1140003"/>
    <lineage>
        <taxon>Bacteria</taxon>
        <taxon>Bacillati</taxon>
        <taxon>Bacillota</taxon>
        <taxon>Bacilli</taxon>
        <taxon>Lactobacillales</taxon>
        <taxon>Enterococcaceae</taxon>
        <taxon>Enterococcus</taxon>
    </lineage>
</organism>
<feature type="domain" description="D-isomer specific 2-hydroxyacid dehydrogenase NAD-binding" evidence="6">
    <location>
        <begin position="100"/>
        <end position="273"/>
    </location>
</feature>
<keyword evidence="3" id="KW-0520">NAD</keyword>
<evidence type="ECO:0000259" key="6">
    <source>
        <dbReference type="Pfam" id="PF02826"/>
    </source>
</evidence>
<dbReference type="STRING" id="1140003.OMY_01301"/>
<feature type="domain" description="D-isomer specific 2-hydroxyacid dehydrogenase catalytic" evidence="5">
    <location>
        <begin position="34"/>
        <end position="299"/>
    </location>
</feature>
<protein>
    <recommendedName>
        <fullName evidence="9">D-isomer specific 2-hydroxyacid dehydrogenase</fullName>
    </recommendedName>
</protein>
<accession>S0L6E1</accession>
<comment type="caution">
    <text evidence="7">The sequence shown here is derived from an EMBL/GenBank/DDBJ whole genome shotgun (WGS) entry which is preliminary data.</text>
</comment>
<dbReference type="RefSeq" id="WP_016185752.1">
    <property type="nucleotide sequence ID" value="NZ_ASWO01000005.1"/>
</dbReference>
<evidence type="ECO:0000256" key="1">
    <source>
        <dbReference type="ARBA" id="ARBA00005854"/>
    </source>
</evidence>
<dbReference type="Gene3D" id="3.40.50.720">
    <property type="entry name" value="NAD(P)-binding Rossmann-like Domain"/>
    <property type="match status" value="2"/>
</dbReference>
<dbReference type="InterPro" id="IPR006139">
    <property type="entry name" value="D-isomer_2_OHA_DH_cat_dom"/>
</dbReference>
<dbReference type="PATRIC" id="fig|1140003.3.peg.1257"/>
<keyword evidence="2 4" id="KW-0560">Oxidoreductase</keyword>
<sequence>MHILLARSFKQTFLDEMNALGYDVVVDTDSFDWHDVQVTIGWKKEWEAPLFSKDSQLKWVHSISAGVDTLPLSEFASRGILVSNASGIHSESISDHVVGVLYMYTRQLFAATLQQETHQWGLDDAVFKPLSELTVTIVGTGNIGTTLAHRLVPLGVTVFGINRSGHAKEPFHETFSLDQLHEVGRKSDIVINILPLTRQTTRLYDQAFFATLQKHAAFINVGRGESVDEQALSEALTTEQFAFASIDVATTEPLPPDHFLWSTKHLMITPHISGYTPHFETKFMEIFLPNLREFTASRTLVRNQVDLEQGY</sequence>
<evidence type="ECO:0000313" key="7">
    <source>
        <dbReference type="EMBL" id="EOT83654.1"/>
    </source>
</evidence>
<dbReference type="PANTHER" id="PTHR43333:SF1">
    <property type="entry name" value="D-ISOMER SPECIFIC 2-HYDROXYACID DEHYDROGENASE NAD-BINDING DOMAIN-CONTAINING PROTEIN"/>
    <property type="match status" value="1"/>
</dbReference>
<dbReference type="Pfam" id="PF02826">
    <property type="entry name" value="2-Hacid_dh_C"/>
    <property type="match status" value="1"/>
</dbReference>
<evidence type="ECO:0000256" key="4">
    <source>
        <dbReference type="RuleBase" id="RU003719"/>
    </source>
</evidence>
<dbReference type="GO" id="GO:0016616">
    <property type="term" value="F:oxidoreductase activity, acting on the CH-OH group of donors, NAD or NADP as acceptor"/>
    <property type="evidence" value="ECO:0007669"/>
    <property type="project" value="InterPro"/>
</dbReference>
<dbReference type="EMBL" id="ASWO01000005">
    <property type="protein sequence ID" value="EOT83654.1"/>
    <property type="molecule type" value="Genomic_DNA"/>
</dbReference>
<evidence type="ECO:0000256" key="3">
    <source>
        <dbReference type="ARBA" id="ARBA00023027"/>
    </source>
</evidence>
<dbReference type="InterPro" id="IPR036291">
    <property type="entry name" value="NAD(P)-bd_dom_sf"/>
</dbReference>
<dbReference type="SUPFAM" id="SSF52283">
    <property type="entry name" value="Formate/glycerate dehydrogenase catalytic domain-like"/>
    <property type="match status" value="1"/>
</dbReference>
<dbReference type="OrthoDB" id="9805416at2"/>
<keyword evidence="8" id="KW-1185">Reference proteome</keyword>
<dbReference type="SUPFAM" id="SSF51735">
    <property type="entry name" value="NAD(P)-binding Rossmann-fold domains"/>
    <property type="match status" value="1"/>
</dbReference>
<evidence type="ECO:0008006" key="9">
    <source>
        <dbReference type="Google" id="ProtNLM"/>
    </source>
</evidence>
<dbReference type="Pfam" id="PF00389">
    <property type="entry name" value="2-Hacid_dh"/>
    <property type="match status" value="1"/>
</dbReference>
<proteinExistence type="inferred from homology"/>
<evidence type="ECO:0000313" key="8">
    <source>
        <dbReference type="Proteomes" id="UP000015961"/>
    </source>
</evidence>
<dbReference type="eggNOG" id="COG0111">
    <property type="taxonomic scope" value="Bacteria"/>
</dbReference>
<dbReference type="GO" id="GO:0051287">
    <property type="term" value="F:NAD binding"/>
    <property type="evidence" value="ECO:0007669"/>
    <property type="project" value="InterPro"/>
</dbReference>
<gene>
    <name evidence="7" type="ORF">I573_01379</name>
</gene>
<reference evidence="7 8" key="1">
    <citation type="submission" date="2013-03" db="EMBL/GenBank/DDBJ databases">
        <title>The Genome Sequence of Enterococcus sulfureus ATCC_49903 (PacBio/Illumina hybrid assembly).</title>
        <authorList>
            <consortium name="The Broad Institute Genomics Platform"/>
            <consortium name="The Broad Institute Genome Sequencing Center for Infectious Disease"/>
            <person name="Earl A."/>
            <person name="Russ C."/>
            <person name="Gilmore M."/>
            <person name="Surin D."/>
            <person name="Walker B."/>
            <person name="Young S."/>
            <person name="Zeng Q."/>
            <person name="Gargeya S."/>
            <person name="Fitzgerald M."/>
            <person name="Haas B."/>
            <person name="Abouelleil A."/>
            <person name="Allen A.W."/>
            <person name="Alvarado L."/>
            <person name="Arachchi H.M."/>
            <person name="Berlin A.M."/>
            <person name="Chapman S.B."/>
            <person name="Gainer-Dewar J."/>
            <person name="Goldberg J."/>
            <person name="Griggs A."/>
            <person name="Gujja S."/>
            <person name="Hansen M."/>
            <person name="Howarth C."/>
            <person name="Imamovic A."/>
            <person name="Ireland A."/>
            <person name="Larimer J."/>
            <person name="McCowan C."/>
            <person name="Murphy C."/>
            <person name="Pearson M."/>
            <person name="Poon T.W."/>
            <person name="Priest M."/>
            <person name="Roberts A."/>
            <person name="Saif S."/>
            <person name="Shea T."/>
            <person name="Sisk P."/>
            <person name="Sykes S."/>
            <person name="Wortman J."/>
            <person name="Nusbaum C."/>
            <person name="Birren B."/>
        </authorList>
    </citation>
    <scope>NUCLEOTIDE SEQUENCE [LARGE SCALE GENOMIC DNA]</scope>
    <source>
        <strain evidence="7 8">ATCC 49903</strain>
    </source>
</reference>
<dbReference type="PANTHER" id="PTHR43333">
    <property type="entry name" value="2-HACID_DH_C DOMAIN-CONTAINING PROTEIN"/>
    <property type="match status" value="1"/>
</dbReference>